<evidence type="ECO:0000256" key="2">
    <source>
        <dbReference type="ARBA" id="ARBA00022679"/>
    </source>
</evidence>
<dbReference type="GO" id="GO:0009089">
    <property type="term" value="P:lysine biosynthetic process via diaminopimelate"/>
    <property type="evidence" value="ECO:0007669"/>
    <property type="project" value="UniProtKB-UniPathway"/>
</dbReference>
<dbReference type="InterPro" id="IPR036393">
    <property type="entry name" value="AceGlu_kinase-like_sf"/>
</dbReference>
<dbReference type="GO" id="GO:0005829">
    <property type="term" value="C:cytosol"/>
    <property type="evidence" value="ECO:0007669"/>
    <property type="project" value="TreeGrafter"/>
</dbReference>
<dbReference type="InterPro" id="IPR005260">
    <property type="entry name" value="Asp_kin_monofn"/>
</dbReference>
<comment type="pathway">
    <text evidence="8">Amino-acid biosynthesis; L-methionine biosynthesis via de novo pathway; L-homoserine from L-aspartate: step 1/3.</text>
</comment>
<keyword evidence="4 7" id="KW-0418">Kinase</keyword>
<proteinExistence type="inferred from homology"/>
<dbReference type="UniPathway" id="UPA00034">
    <property type="reaction ID" value="UER00015"/>
</dbReference>
<dbReference type="PROSITE" id="PS51671">
    <property type="entry name" value="ACT"/>
    <property type="match status" value="1"/>
</dbReference>
<dbReference type="CDD" id="cd04924">
    <property type="entry name" value="ACT_AK-Arch_2"/>
    <property type="match status" value="1"/>
</dbReference>
<reference evidence="10 11" key="1">
    <citation type="journal article" date="2019" name="Front. Microbiol.">
        <title>Ammonia Oxidation by the Arctic Terrestrial Thaumarchaeote Candidatus Nitrosocosmicus arcticus Is Stimulated by Increasing Temperatures.</title>
        <authorList>
            <person name="Alves R.J.E."/>
            <person name="Kerou M."/>
            <person name="Zappe A."/>
            <person name="Bittner R."/>
            <person name="Abby S.S."/>
            <person name="Schmidt H.A."/>
            <person name="Pfeifer K."/>
            <person name="Schleper C."/>
        </authorList>
    </citation>
    <scope>NUCLEOTIDE SEQUENCE [LARGE SCALE GENOMIC DNA]</scope>
    <source>
        <strain evidence="10 11">Kfb</strain>
    </source>
</reference>
<dbReference type="InterPro" id="IPR054352">
    <property type="entry name" value="ACT_Aspartokinase"/>
</dbReference>
<dbReference type="GO" id="GO:0009090">
    <property type="term" value="P:homoserine biosynthetic process"/>
    <property type="evidence" value="ECO:0007669"/>
    <property type="project" value="TreeGrafter"/>
</dbReference>
<dbReference type="EMBL" id="VOAH01000003">
    <property type="protein sequence ID" value="TVP41479.1"/>
    <property type="molecule type" value="Genomic_DNA"/>
</dbReference>
<dbReference type="NCBIfam" id="TIGR00657">
    <property type="entry name" value="asp_kinases"/>
    <property type="match status" value="1"/>
</dbReference>
<protein>
    <recommendedName>
        <fullName evidence="7">Aspartokinase</fullName>
        <ecNumber evidence="7">2.7.2.4</ecNumber>
    </recommendedName>
</protein>
<dbReference type="Gene3D" id="3.30.2130.10">
    <property type="entry name" value="VC0802-like"/>
    <property type="match status" value="1"/>
</dbReference>
<dbReference type="InterPro" id="IPR001048">
    <property type="entry name" value="Asp/Glu/Uridylate_kinase"/>
</dbReference>
<dbReference type="GO" id="GO:0004072">
    <property type="term" value="F:aspartate kinase activity"/>
    <property type="evidence" value="ECO:0007669"/>
    <property type="project" value="UniProtKB-EC"/>
</dbReference>
<evidence type="ECO:0000256" key="4">
    <source>
        <dbReference type="ARBA" id="ARBA00022777"/>
    </source>
</evidence>
<dbReference type="Gene3D" id="3.40.1160.10">
    <property type="entry name" value="Acetylglutamate kinase-like"/>
    <property type="match status" value="1"/>
</dbReference>
<evidence type="ECO:0000256" key="8">
    <source>
        <dbReference type="RuleBase" id="RU004249"/>
    </source>
</evidence>
<dbReference type="OrthoDB" id="8904at2157"/>
<dbReference type="Proteomes" id="UP000315289">
    <property type="component" value="Unassembled WGS sequence"/>
</dbReference>
<keyword evidence="11" id="KW-1185">Reference proteome</keyword>
<keyword evidence="2 7" id="KW-0808">Transferase</keyword>
<dbReference type="PANTHER" id="PTHR21499">
    <property type="entry name" value="ASPARTATE KINASE"/>
    <property type="match status" value="1"/>
</dbReference>
<dbReference type="PIRSF" id="PIRSF000726">
    <property type="entry name" value="Asp_kin"/>
    <property type="match status" value="1"/>
</dbReference>
<dbReference type="CDD" id="cd04921">
    <property type="entry name" value="ACT_AKi-HSDH-ThrA-like_1"/>
    <property type="match status" value="1"/>
</dbReference>
<dbReference type="UniPathway" id="UPA00051">
    <property type="reaction ID" value="UER00462"/>
</dbReference>
<comment type="similarity">
    <text evidence="1 7">Belongs to the aspartokinase family.</text>
</comment>
<evidence type="ECO:0000256" key="1">
    <source>
        <dbReference type="ARBA" id="ARBA00010122"/>
    </source>
</evidence>
<evidence type="ECO:0000256" key="3">
    <source>
        <dbReference type="ARBA" id="ARBA00022741"/>
    </source>
</evidence>
<keyword evidence="5" id="KW-0067">ATP-binding</keyword>
<dbReference type="Pfam" id="PF22468">
    <property type="entry name" value="ACT_9"/>
    <property type="match status" value="2"/>
</dbReference>
<evidence type="ECO:0000256" key="7">
    <source>
        <dbReference type="RuleBase" id="RU003448"/>
    </source>
</evidence>
<dbReference type="InterPro" id="IPR002912">
    <property type="entry name" value="ACT_dom"/>
</dbReference>
<dbReference type="InterPro" id="IPR001341">
    <property type="entry name" value="Asp_kinase"/>
</dbReference>
<dbReference type="EC" id="2.7.2.4" evidence="7"/>
<gene>
    <name evidence="10" type="primary">thrA</name>
    <name evidence="10" type="ORF">NARC_30194</name>
</gene>
<keyword evidence="3" id="KW-0547">Nucleotide-binding</keyword>
<dbReference type="UniPathway" id="UPA00050">
    <property type="reaction ID" value="UER00461"/>
</dbReference>
<feature type="domain" description="ACT" evidence="9">
    <location>
        <begin position="325"/>
        <end position="405"/>
    </location>
</feature>
<name>A0A557SXZ2_9ARCH</name>
<dbReference type="Gene3D" id="3.30.70.260">
    <property type="match status" value="1"/>
</dbReference>
<keyword evidence="8" id="KW-0028">Amino-acid biosynthesis</keyword>
<comment type="catalytic activity">
    <reaction evidence="6 7">
        <text>L-aspartate + ATP = 4-phospho-L-aspartate + ADP</text>
        <dbReference type="Rhea" id="RHEA:23776"/>
        <dbReference type="ChEBI" id="CHEBI:29991"/>
        <dbReference type="ChEBI" id="CHEBI:30616"/>
        <dbReference type="ChEBI" id="CHEBI:57535"/>
        <dbReference type="ChEBI" id="CHEBI:456216"/>
        <dbReference type="EC" id="2.7.2.4"/>
    </reaction>
</comment>
<dbReference type="AlphaFoldDB" id="A0A557SXZ2"/>
<dbReference type="InterPro" id="IPR045865">
    <property type="entry name" value="ACT-like_dom_sf"/>
</dbReference>
<comment type="pathway">
    <text evidence="8">Amino-acid biosynthesis; L-threonine biosynthesis; L-threonine from L-aspartate: step 1/5.</text>
</comment>
<dbReference type="SUPFAM" id="SSF55021">
    <property type="entry name" value="ACT-like"/>
    <property type="match status" value="2"/>
</dbReference>
<organism evidence="10 11">
    <name type="scientific">Candidatus Nitrosocosmicus arcticus</name>
    <dbReference type="NCBI Taxonomy" id="2035267"/>
    <lineage>
        <taxon>Archaea</taxon>
        <taxon>Nitrososphaerota</taxon>
        <taxon>Nitrososphaeria</taxon>
        <taxon>Nitrososphaerales</taxon>
        <taxon>Nitrososphaeraceae</taxon>
        <taxon>Candidatus Nitrosocosmicus</taxon>
    </lineage>
</organism>
<evidence type="ECO:0000313" key="11">
    <source>
        <dbReference type="Proteomes" id="UP000315289"/>
    </source>
</evidence>
<dbReference type="PANTHER" id="PTHR21499:SF59">
    <property type="entry name" value="ASPARTOKINASE"/>
    <property type="match status" value="1"/>
</dbReference>
<dbReference type="NCBIfam" id="NF004938">
    <property type="entry name" value="PRK06291.1"/>
    <property type="match status" value="1"/>
</dbReference>
<evidence type="ECO:0000313" key="10">
    <source>
        <dbReference type="EMBL" id="TVP41479.1"/>
    </source>
</evidence>
<evidence type="ECO:0000256" key="6">
    <source>
        <dbReference type="ARBA" id="ARBA00047872"/>
    </source>
</evidence>
<dbReference type="Pfam" id="PF00696">
    <property type="entry name" value="AA_kinase"/>
    <property type="match status" value="1"/>
</dbReference>
<accession>A0A557SXZ2</accession>
<dbReference type="RefSeq" id="WP_144728961.1">
    <property type="nucleotide sequence ID" value="NZ_ML675579.1"/>
</dbReference>
<dbReference type="GO" id="GO:0005524">
    <property type="term" value="F:ATP binding"/>
    <property type="evidence" value="ECO:0007669"/>
    <property type="project" value="UniProtKB-KW"/>
</dbReference>
<dbReference type="GO" id="GO:0009088">
    <property type="term" value="P:threonine biosynthetic process"/>
    <property type="evidence" value="ECO:0007669"/>
    <property type="project" value="UniProtKB-UniPathway"/>
</dbReference>
<comment type="pathway">
    <text evidence="8">Amino-acid biosynthesis; L-lysine biosynthesis via DAP pathway; (S)-tetrahydrodipicolinate from L-aspartate: step 1/4.</text>
</comment>
<dbReference type="SUPFAM" id="SSF53633">
    <property type="entry name" value="Carbamate kinase-like"/>
    <property type="match status" value="1"/>
</dbReference>
<evidence type="ECO:0000259" key="9">
    <source>
        <dbReference type="PROSITE" id="PS51671"/>
    </source>
</evidence>
<comment type="caution">
    <text evidence="10">The sequence shown here is derived from an EMBL/GenBank/DDBJ whole genome shotgun (WGS) entry which is preliminary data.</text>
</comment>
<evidence type="ECO:0000256" key="5">
    <source>
        <dbReference type="ARBA" id="ARBA00022840"/>
    </source>
</evidence>
<sequence>MKFGGSVLDSSPKIKTLVNIVNSFKNLEGKDNEIVCVISAISGVTDKIIMLSELIMKGKRSAIKTFIDEMTSLHVDLIDNTIIDPKLQTEAKNVILDVLKEFQAILEGLVLISEITPRSLDHMLSFGERLAAPIVSYSLRNNNLDSDFLTGKEIGIVTDSNFGEARPLMNTTKFRVNSKLIPLILEGKIPVITGYIAADQHGYITTLGRSGSDYTATIIASCINADEVYLWSDVDGLLTAEPLIVKDAQVLDEISYSEAAEMVLFGAKYIHPRALEPVMDSNIPLKIRNAFNLSHPGTTITQNLRISNNIIKSIIAIRNTALIDVSGGGMVGSPGTAANIFDTLAKNKVNIMMISQGPSESSISMVLRKDDLGKAITSLELKLLGKVIKHLNVLEDVSIVTVVGSGMRGIKGIAGRVFSSIAKEDVNVIMIAQGSSELNLAFVVRDDDCEKAVRSLYKEFNLDKPS</sequence>